<dbReference type="EMBL" id="MN448289">
    <property type="protein sequence ID" value="QFG74669.1"/>
    <property type="molecule type" value="Genomic_DNA"/>
</dbReference>
<name>A0A5J6VL98_9VIRU</name>
<reference evidence="1" key="1">
    <citation type="journal article" date="2019" name="Philos. Trans. R. Soc. Lond., B, Biol. Sci.">
        <title>Targeted metagenomic recovery of four divergent viruses reveals shared and distinctive characteristics of giant viruses of marine eukaryotes.</title>
        <authorList>
            <person name="Needham D.M."/>
            <person name="Poirier C."/>
            <person name="Hehenberger E."/>
            <person name="Jimenez V."/>
            <person name="Swalwell J.E."/>
            <person name="Santoro A.E."/>
            <person name="Worden A.Z."/>
        </authorList>
    </citation>
    <scope>NUCLEOTIDE SEQUENCE</scope>
    <source>
        <strain evidence="1">MPacV-611</strain>
    </source>
</reference>
<evidence type="ECO:0000313" key="1">
    <source>
        <dbReference type="EMBL" id="QFG74669.1"/>
    </source>
</evidence>
<accession>A0A5J6VL98</accession>
<organism evidence="1">
    <name type="scientific">Megaviridae environmental sample</name>
    <dbReference type="NCBI Taxonomy" id="1737588"/>
    <lineage>
        <taxon>Viruses</taxon>
        <taxon>Varidnaviria</taxon>
        <taxon>Bamfordvirae</taxon>
        <taxon>Nucleocytoviricota</taxon>
        <taxon>Megaviricetes</taxon>
        <taxon>Imitervirales</taxon>
        <taxon>Mimiviridae</taxon>
        <taxon>environmental samples</taxon>
    </lineage>
</organism>
<protein>
    <submittedName>
        <fullName evidence="1">Uncharacterized protein</fullName>
    </submittedName>
</protein>
<sequence>MDSIVKFSNIFNKFNILIDEISYGNKNHIFYNKIVNSTINIKLYLKEHLLFTSDIHCKNNNVYIHCTLILNDYLKITIYNKQVIFCNIIKINRTNYQENLNDDKLELLKLCNKIKIHIQSKHFIIVMEQKIIISNQLDNISYNIFKYNKQKTLEIFVKLQKRFFISIL</sequence>
<proteinExistence type="predicted"/>